<reference evidence="7 8" key="1">
    <citation type="submission" date="2016-07" db="EMBL/GenBank/DDBJ databases">
        <title>Pervasive Adenine N6-methylation of Active Genes in Fungi.</title>
        <authorList>
            <consortium name="DOE Joint Genome Institute"/>
            <person name="Mondo S.J."/>
            <person name="Dannebaum R.O."/>
            <person name="Kuo R.C."/>
            <person name="Labutti K."/>
            <person name="Haridas S."/>
            <person name="Kuo A."/>
            <person name="Salamov A."/>
            <person name="Ahrendt S.R."/>
            <person name="Lipzen A."/>
            <person name="Sullivan W."/>
            <person name="Andreopoulos W.B."/>
            <person name="Clum A."/>
            <person name="Lindquist E."/>
            <person name="Daum C."/>
            <person name="Ramamoorthy G.K."/>
            <person name="Gryganskyi A."/>
            <person name="Culley D."/>
            <person name="Magnuson J.K."/>
            <person name="James T.Y."/>
            <person name="O'Malley M.A."/>
            <person name="Stajich J.E."/>
            <person name="Spatafora J.W."/>
            <person name="Visel A."/>
            <person name="Grigoriev I.V."/>
        </authorList>
    </citation>
    <scope>NUCLEOTIDE SEQUENCE [LARGE SCALE GENOMIC DNA]</scope>
    <source>
        <strain evidence="7 8">ATCC 12442</strain>
    </source>
</reference>
<feature type="region of interest" description="Disordered" evidence="6">
    <location>
        <begin position="1"/>
        <end position="20"/>
    </location>
</feature>
<dbReference type="GeneID" id="63807839"/>
<name>A0A1Y1WMX7_9FUNG</name>
<dbReference type="PANTHER" id="PTHR28290">
    <property type="entry name" value="ENHANCER OF TRANSLATION TERMINATION 1"/>
    <property type="match status" value="1"/>
</dbReference>
<comment type="caution">
    <text evidence="7">The sequence shown here is derived from an EMBL/GenBank/DDBJ whole genome shotgun (WGS) entry which is preliminary data.</text>
</comment>
<evidence type="ECO:0000256" key="5">
    <source>
        <dbReference type="ARBA" id="ARBA00023242"/>
    </source>
</evidence>
<gene>
    <name evidence="7" type="ORF">DL89DRAFT_320255</name>
</gene>
<evidence type="ECO:0000256" key="3">
    <source>
        <dbReference type="ARBA" id="ARBA00023015"/>
    </source>
</evidence>
<comment type="similarity">
    <text evidence="2">Belongs to the ETT1 family.</text>
</comment>
<evidence type="ECO:0000313" key="8">
    <source>
        <dbReference type="Proteomes" id="UP000193922"/>
    </source>
</evidence>
<dbReference type="InterPro" id="IPR024318">
    <property type="entry name" value="Nro1/ETT1"/>
</dbReference>
<keyword evidence="3" id="KW-0805">Transcription regulation</keyword>
<dbReference type="Proteomes" id="UP000193922">
    <property type="component" value="Unassembled WGS sequence"/>
</dbReference>
<proteinExistence type="inferred from homology"/>
<dbReference type="STRING" id="61395.A0A1Y1WMX7"/>
<dbReference type="PANTHER" id="PTHR28290:SF1">
    <property type="entry name" value="ENHANCER OF TRANSLATION TERMINATION 1"/>
    <property type="match status" value="1"/>
</dbReference>
<feature type="compositionally biased region" description="Basic residues" evidence="6">
    <location>
        <begin position="7"/>
        <end position="20"/>
    </location>
</feature>
<organism evidence="7 8">
    <name type="scientific">Linderina pennispora</name>
    <dbReference type="NCBI Taxonomy" id="61395"/>
    <lineage>
        <taxon>Eukaryota</taxon>
        <taxon>Fungi</taxon>
        <taxon>Fungi incertae sedis</taxon>
        <taxon>Zoopagomycota</taxon>
        <taxon>Kickxellomycotina</taxon>
        <taxon>Kickxellomycetes</taxon>
        <taxon>Kickxellales</taxon>
        <taxon>Kickxellaceae</taxon>
        <taxon>Linderina</taxon>
    </lineage>
</organism>
<dbReference type="AlphaFoldDB" id="A0A1Y1WMX7"/>
<evidence type="ECO:0000256" key="2">
    <source>
        <dbReference type="ARBA" id="ARBA00007273"/>
    </source>
</evidence>
<accession>A0A1Y1WMX7</accession>
<dbReference type="Pfam" id="PF12753">
    <property type="entry name" value="Nro1"/>
    <property type="match status" value="1"/>
</dbReference>
<evidence type="ECO:0000256" key="6">
    <source>
        <dbReference type="SAM" id="MobiDB-lite"/>
    </source>
</evidence>
<evidence type="ECO:0000256" key="1">
    <source>
        <dbReference type="ARBA" id="ARBA00004123"/>
    </source>
</evidence>
<evidence type="ECO:0000256" key="4">
    <source>
        <dbReference type="ARBA" id="ARBA00023163"/>
    </source>
</evidence>
<dbReference type="RefSeq" id="XP_040748033.1">
    <property type="nucleotide sequence ID" value="XM_040891191.1"/>
</dbReference>
<keyword evidence="5" id="KW-0539">Nucleus</keyword>
<keyword evidence="4" id="KW-0804">Transcription</keyword>
<dbReference type="GO" id="GO:2000640">
    <property type="term" value="P:positive regulation of SREBP signaling pathway"/>
    <property type="evidence" value="ECO:0007669"/>
    <property type="project" value="TreeGrafter"/>
</dbReference>
<evidence type="ECO:0008006" key="9">
    <source>
        <dbReference type="Google" id="ProtNLM"/>
    </source>
</evidence>
<dbReference type="OrthoDB" id="5598057at2759"/>
<evidence type="ECO:0000313" key="7">
    <source>
        <dbReference type="EMBL" id="ORX74822.1"/>
    </source>
</evidence>
<dbReference type="EMBL" id="MCFD01000001">
    <property type="protein sequence ID" value="ORX74822.1"/>
    <property type="molecule type" value="Genomic_DNA"/>
</dbReference>
<comment type="subcellular location">
    <subcellularLocation>
        <location evidence="1">Nucleus</location>
    </subcellularLocation>
</comment>
<dbReference type="GO" id="GO:0005634">
    <property type="term" value="C:nucleus"/>
    <property type="evidence" value="ECO:0007669"/>
    <property type="project" value="UniProtKB-SubCell"/>
</dbReference>
<protein>
    <recommendedName>
        <fullName evidence="9">TPR-like protein</fullName>
    </recommendedName>
</protein>
<sequence>MPEVNQKKRPMGLKARAAKKQKAEVTAEGAQVVNDFDDEKTATIMLKNEGDGETNEMDELEGIFDGALEALEEPERAVVLLRGTIHECDRMLRVHHETAQADTPDLDPKFYMIYGSALFSISELAESDDKPQFLELAHQRLSQAKERMGGRDFAWRVHSGLAKVALELSEGESRVDEALGEFDRALELVDQQIKQQEAVATADLVLALADSRRLSDDDSTKLIRWAEDTLQGLELDAAVKLALARASWLRASELLEQQDEETGEVPERERAVELLTKAQDLLEGQEGDALLLLGEVQLNLGNVQEEEDAQEEMYEKAVTTFKKARENGDLPEQFAQFIEDFEE</sequence>
<keyword evidence="8" id="KW-1185">Reference proteome</keyword>